<dbReference type="OMA" id="RGTYWGL"/>
<feature type="transmembrane region" description="Helical" evidence="6">
    <location>
        <begin position="216"/>
        <end position="235"/>
    </location>
</feature>
<gene>
    <name evidence="8" type="ORF">HNY73_023119</name>
</gene>
<evidence type="ECO:0000259" key="7">
    <source>
        <dbReference type="PROSITE" id="PS50850"/>
    </source>
</evidence>
<dbReference type="OrthoDB" id="3639251at2759"/>
<dbReference type="SUPFAM" id="SSF103473">
    <property type="entry name" value="MFS general substrate transporter"/>
    <property type="match status" value="1"/>
</dbReference>
<comment type="similarity">
    <text evidence="2">Belongs to the major facilitator superfamily. Organophosphate:Pi antiporter (OPA) (TC 2.A.1.4) family.</text>
</comment>
<feature type="domain" description="Major facilitator superfamily (MFS) profile" evidence="7">
    <location>
        <begin position="1"/>
        <end position="415"/>
    </location>
</feature>
<sequence length="423" mass="45758">MEGVYVTLFVCYASYTYNRKSVSFVTPSLIEEGLDASHAGLIISCQNAAFAISKFLAGVLSDRTNPRLLFTSGLLLSGFTTLLFSSSSSVGVFCALWFANGLAQGCGWPSCVKFIRQRASPSQLGRLWSLLSSGNNLSGCLSPILSAYLVTHYGWRTSVSAAGVTSLILGSFSLVALDDAEQSKQKLSNENKKHDQKLSGNSVGSKNFADLLRDPFLWLISAGFLVVFCTKTTLVDWGQLFLIEERRLTQREGSAFTSSVESGGLFGRIAAGYLTDYLIKKLGEKPDPVTRSRTRLHVAMIFMLLSIATLYALHSTVKESSSLVWILLLGFVLGSCVYGPITIFGIVSTESAPSHLSGSSNAIASLAGNVGAMISGFPFCYVAKIHGWTTVFFILEVAMSTVLCVMTISWNRHPKTSIKSKKD</sequence>
<keyword evidence="9" id="KW-1185">Reference proteome</keyword>
<dbReference type="GO" id="GO:0005789">
    <property type="term" value="C:endoplasmic reticulum membrane"/>
    <property type="evidence" value="ECO:0007669"/>
    <property type="project" value="TreeGrafter"/>
</dbReference>
<feature type="transmembrane region" description="Helical" evidence="6">
    <location>
        <begin position="68"/>
        <end position="84"/>
    </location>
</feature>
<feature type="transmembrane region" description="Helical" evidence="6">
    <location>
        <begin position="36"/>
        <end position="56"/>
    </location>
</feature>
<evidence type="ECO:0000313" key="8">
    <source>
        <dbReference type="EMBL" id="KAF8765126.1"/>
    </source>
</evidence>
<reference evidence="8" key="1">
    <citation type="journal article" date="2020" name="bioRxiv">
        <title>Chromosome-level reference genome of the European wasp spider Argiope bruennichi: a resource for studies on range expansion and evolutionary adaptation.</title>
        <authorList>
            <person name="Sheffer M.M."/>
            <person name="Hoppe A."/>
            <person name="Krehenwinkel H."/>
            <person name="Uhl G."/>
            <person name="Kuss A.W."/>
            <person name="Jensen L."/>
            <person name="Jensen C."/>
            <person name="Gillespie R.G."/>
            <person name="Hoff K.J."/>
            <person name="Prost S."/>
        </authorList>
    </citation>
    <scope>NUCLEOTIDE SEQUENCE</scope>
</reference>
<dbReference type="Proteomes" id="UP000807504">
    <property type="component" value="Unassembled WGS sequence"/>
</dbReference>
<dbReference type="AlphaFoldDB" id="A0A8T0E474"/>
<keyword evidence="4 6" id="KW-1133">Transmembrane helix</keyword>
<feature type="transmembrane region" description="Helical" evidence="6">
    <location>
        <begin position="359"/>
        <end position="379"/>
    </location>
</feature>
<proteinExistence type="inferred from homology"/>
<dbReference type="Pfam" id="PF07690">
    <property type="entry name" value="MFS_1"/>
    <property type="match status" value="1"/>
</dbReference>
<evidence type="ECO:0000256" key="2">
    <source>
        <dbReference type="ARBA" id="ARBA00009598"/>
    </source>
</evidence>
<evidence type="ECO:0000256" key="1">
    <source>
        <dbReference type="ARBA" id="ARBA00004127"/>
    </source>
</evidence>
<dbReference type="GO" id="GO:0035435">
    <property type="term" value="P:phosphate ion transmembrane transport"/>
    <property type="evidence" value="ECO:0007669"/>
    <property type="project" value="TreeGrafter"/>
</dbReference>
<dbReference type="EMBL" id="JABXBU010002231">
    <property type="protein sequence ID" value="KAF8765126.1"/>
    <property type="molecule type" value="Genomic_DNA"/>
</dbReference>
<evidence type="ECO:0000256" key="4">
    <source>
        <dbReference type="ARBA" id="ARBA00022989"/>
    </source>
</evidence>
<dbReference type="PANTHER" id="PTHR43826">
    <property type="entry name" value="GLUCOSE-6-PHOSPHATE EXCHANGER SLC37A4"/>
    <property type="match status" value="1"/>
</dbReference>
<evidence type="ECO:0000256" key="3">
    <source>
        <dbReference type="ARBA" id="ARBA00022692"/>
    </source>
</evidence>
<dbReference type="PANTHER" id="PTHR43826:SF3">
    <property type="entry name" value="GLUCOSE-6-PHOSPHATE EXCHANGER SLC37A4"/>
    <property type="match status" value="1"/>
</dbReference>
<feature type="transmembrane region" description="Helical" evidence="6">
    <location>
        <begin position="296"/>
        <end position="317"/>
    </location>
</feature>
<name>A0A8T0E474_ARGBR</name>
<dbReference type="InterPro" id="IPR020846">
    <property type="entry name" value="MFS_dom"/>
</dbReference>
<dbReference type="InterPro" id="IPR036259">
    <property type="entry name" value="MFS_trans_sf"/>
</dbReference>
<feature type="transmembrane region" description="Helical" evidence="6">
    <location>
        <begin position="385"/>
        <end position="410"/>
    </location>
</feature>
<keyword evidence="5 6" id="KW-0472">Membrane</keyword>
<feature type="transmembrane region" description="Helical" evidence="6">
    <location>
        <begin position="155"/>
        <end position="177"/>
    </location>
</feature>
<evidence type="ECO:0000256" key="6">
    <source>
        <dbReference type="SAM" id="Phobius"/>
    </source>
</evidence>
<dbReference type="GO" id="GO:0061513">
    <property type="term" value="F:glucose 6-phosphate:phosphate antiporter activity"/>
    <property type="evidence" value="ECO:0007669"/>
    <property type="project" value="TreeGrafter"/>
</dbReference>
<accession>A0A8T0E474</accession>
<dbReference type="InterPro" id="IPR000849">
    <property type="entry name" value="Sugar_P_transporter"/>
</dbReference>
<comment type="caution">
    <text evidence="8">The sequence shown here is derived from an EMBL/GenBank/DDBJ whole genome shotgun (WGS) entry which is preliminary data.</text>
</comment>
<evidence type="ECO:0000313" key="9">
    <source>
        <dbReference type="Proteomes" id="UP000807504"/>
    </source>
</evidence>
<dbReference type="PIRSF" id="PIRSF002808">
    <property type="entry name" value="Hexose_phosphate_transp"/>
    <property type="match status" value="1"/>
</dbReference>
<feature type="transmembrane region" description="Helical" evidence="6">
    <location>
        <begin position="323"/>
        <end position="347"/>
    </location>
</feature>
<comment type="subcellular location">
    <subcellularLocation>
        <location evidence="1">Endomembrane system</location>
        <topology evidence="1">Multi-pass membrane protein</topology>
    </subcellularLocation>
</comment>
<keyword evidence="3 6" id="KW-0812">Transmembrane</keyword>
<dbReference type="PROSITE" id="PS50850">
    <property type="entry name" value="MFS"/>
    <property type="match status" value="1"/>
</dbReference>
<dbReference type="InterPro" id="IPR051337">
    <property type="entry name" value="OPA_Antiporter"/>
</dbReference>
<evidence type="ECO:0000256" key="5">
    <source>
        <dbReference type="ARBA" id="ARBA00023136"/>
    </source>
</evidence>
<reference evidence="8" key="2">
    <citation type="submission" date="2020-06" db="EMBL/GenBank/DDBJ databases">
        <authorList>
            <person name="Sheffer M."/>
        </authorList>
    </citation>
    <scope>NUCLEOTIDE SEQUENCE</scope>
</reference>
<organism evidence="8 9">
    <name type="scientific">Argiope bruennichi</name>
    <name type="common">Wasp spider</name>
    <name type="synonym">Aranea bruennichi</name>
    <dbReference type="NCBI Taxonomy" id="94029"/>
    <lineage>
        <taxon>Eukaryota</taxon>
        <taxon>Metazoa</taxon>
        <taxon>Ecdysozoa</taxon>
        <taxon>Arthropoda</taxon>
        <taxon>Chelicerata</taxon>
        <taxon>Arachnida</taxon>
        <taxon>Araneae</taxon>
        <taxon>Araneomorphae</taxon>
        <taxon>Entelegynae</taxon>
        <taxon>Araneoidea</taxon>
        <taxon>Araneidae</taxon>
        <taxon>Argiope</taxon>
    </lineage>
</organism>
<dbReference type="InterPro" id="IPR011701">
    <property type="entry name" value="MFS"/>
</dbReference>
<dbReference type="Gene3D" id="1.20.1250.20">
    <property type="entry name" value="MFS general substrate transporter like domains"/>
    <property type="match status" value="2"/>
</dbReference>
<protein>
    <submittedName>
        <fullName evidence="8">Glucose-6-phosphate exchanger SLC37A4 like protein</fullName>
    </submittedName>
</protein>